<organism evidence="3 4">
    <name type="scientific">Promicromonospora umidemergens</name>
    <dbReference type="NCBI Taxonomy" id="629679"/>
    <lineage>
        <taxon>Bacteria</taxon>
        <taxon>Bacillati</taxon>
        <taxon>Actinomycetota</taxon>
        <taxon>Actinomycetes</taxon>
        <taxon>Micrococcales</taxon>
        <taxon>Promicromonosporaceae</taxon>
        <taxon>Promicromonospora</taxon>
    </lineage>
</organism>
<dbReference type="NCBIfam" id="TIGR00481">
    <property type="entry name" value="YbhB/YbcL family Raf kinase inhibitor-like protein"/>
    <property type="match status" value="1"/>
</dbReference>
<evidence type="ECO:0000256" key="1">
    <source>
        <dbReference type="ARBA" id="ARBA00007120"/>
    </source>
</evidence>
<reference evidence="4" key="1">
    <citation type="journal article" date="2019" name="Int. J. Syst. Evol. Microbiol.">
        <title>The Global Catalogue of Microorganisms (GCM) 10K type strain sequencing project: providing services to taxonomists for standard genome sequencing and annotation.</title>
        <authorList>
            <consortium name="The Broad Institute Genomics Platform"/>
            <consortium name="The Broad Institute Genome Sequencing Center for Infectious Disease"/>
            <person name="Wu L."/>
            <person name="Ma J."/>
        </authorList>
    </citation>
    <scope>NUCLEOTIDE SEQUENCE [LARGE SCALE GENOMIC DNA]</scope>
    <source>
        <strain evidence="4">JCM 17975</strain>
    </source>
</reference>
<evidence type="ECO:0000256" key="2">
    <source>
        <dbReference type="SAM" id="MobiDB-lite"/>
    </source>
</evidence>
<feature type="region of interest" description="Disordered" evidence="2">
    <location>
        <begin position="206"/>
        <end position="241"/>
    </location>
</feature>
<dbReference type="Gene3D" id="3.90.280.10">
    <property type="entry name" value="PEBP-like"/>
    <property type="match status" value="1"/>
</dbReference>
<dbReference type="InterPro" id="IPR005247">
    <property type="entry name" value="YbhB_YbcL/LppC-like"/>
</dbReference>
<evidence type="ECO:0000313" key="3">
    <source>
        <dbReference type="EMBL" id="GAA4715933.1"/>
    </source>
</evidence>
<dbReference type="SUPFAM" id="SSF49777">
    <property type="entry name" value="PEBP-like"/>
    <property type="match status" value="1"/>
</dbReference>
<accession>A0ABP8XYA4</accession>
<sequence>MSIKALIDPYLADRPHEPRATCGSALQNSHASRATCGSALQNSHASRATCGSALQNSHASRATCGSALHDTPTALTEQPSARPQTSTTASTSTLEIHPAGSLAPAPAIRQSGAMDFTRPYPPDPYTLLPAPATFSLTSSNLTDGERMPDAHAAHDQNISPALEWSGSPKGTKSFVVTCYDPDAPTPMGYQHWTVVDLPADVTSLDTGAGAPDGSGLPAGAFHTHSDGHTPGFEGAGPPPGDHPHRYIFAVHALSVEPGELGLGPDNTNAQVAFNVYFHLLGRATLTATYSR</sequence>
<dbReference type="PANTHER" id="PTHR30289">
    <property type="entry name" value="UNCHARACTERIZED PROTEIN YBCL-RELATED"/>
    <property type="match status" value="1"/>
</dbReference>
<comment type="caution">
    <text evidence="3">The sequence shown here is derived from an EMBL/GenBank/DDBJ whole genome shotgun (WGS) entry which is preliminary data.</text>
</comment>
<dbReference type="Proteomes" id="UP001500843">
    <property type="component" value="Unassembled WGS sequence"/>
</dbReference>
<proteinExistence type="inferred from homology"/>
<dbReference type="Pfam" id="PF01161">
    <property type="entry name" value="PBP"/>
    <property type="match status" value="1"/>
</dbReference>
<feature type="compositionally biased region" description="Polar residues" evidence="2">
    <location>
        <begin position="73"/>
        <end position="94"/>
    </location>
</feature>
<keyword evidence="4" id="KW-1185">Reference proteome</keyword>
<evidence type="ECO:0008006" key="5">
    <source>
        <dbReference type="Google" id="ProtNLM"/>
    </source>
</evidence>
<dbReference type="PANTHER" id="PTHR30289:SF1">
    <property type="entry name" value="PEBP (PHOSPHATIDYLETHANOLAMINE-BINDING PROTEIN) FAMILY PROTEIN"/>
    <property type="match status" value="1"/>
</dbReference>
<dbReference type="EMBL" id="BAABHM010000022">
    <property type="protein sequence ID" value="GAA4715933.1"/>
    <property type="molecule type" value="Genomic_DNA"/>
</dbReference>
<gene>
    <name evidence="3" type="ORF">GCM10023198_44260</name>
</gene>
<feature type="region of interest" description="Disordered" evidence="2">
    <location>
        <begin position="70"/>
        <end position="104"/>
    </location>
</feature>
<dbReference type="InterPro" id="IPR008914">
    <property type="entry name" value="PEBP"/>
</dbReference>
<dbReference type="CDD" id="cd00865">
    <property type="entry name" value="PEBP_bact_arch"/>
    <property type="match status" value="1"/>
</dbReference>
<evidence type="ECO:0000313" key="4">
    <source>
        <dbReference type="Proteomes" id="UP001500843"/>
    </source>
</evidence>
<protein>
    <recommendedName>
        <fullName evidence="5">PBP family phospholipid-binding protein</fullName>
    </recommendedName>
</protein>
<comment type="similarity">
    <text evidence="1">Belongs to the UPF0098 family.</text>
</comment>
<name>A0ABP8XYA4_9MICO</name>
<dbReference type="InterPro" id="IPR036610">
    <property type="entry name" value="PEBP-like_sf"/>
</dbReference>